<evidence type="ECO:0000313" key="3">
    <source>
        <dbReference type="EMBL" id="KAL3643444.1"/>
    </source>
</evidence>
<organism evidence="2 4">
    <name type="scientific">Castilleja foliolosa</name>
    <dbReference type="NCBI Taxonomy" id="1961234"/>
    <lineage>
        <taxon>Eukaryota</taxon>
        <taxon>Viridiplantae</taxon>
        <taxon>Streptophyta</taxon>
        <taxon>Embryophyta</taxon>
        <taxon>Tracheophyta</taxon>
        <taxon>Spermatophyta</taxon>
        <taxon>Magnoliopsida</taxon>
        <taxon>eudicotyledons</taxon>
        <taxon>Gunneridae</taxon>
        <taxon>Pentapetalae</taxon>
        <taxon>asterids</taxon>
        <taxon>lamiids</taxon>
        <taxon>Lamiales</taxon>
        <taxon>Orobanchaceae</taxon>
        <taxon>Pedicularideae</taxon>
        <taxon>Castillejinae</taxon>
        <taxon>Castilleja</taxon>
    </lineage>
</organism>
<keyword evidence="4" id="KW-1185">Reference proteome</keyword>
<evidence type="ECO:0000313" key="2">
    <source>
        <dbReference type="EMBL" id="KAL3637429.1"/>
    </source>
</evidence>
<reference evidence="2 4" key="1">
    <citation type="journal article" date="2024" name="IScience">
        <title>Strigolactones Initiate the Formation of Haustorium-like Structures in Castilleja.</title>
        <authorList>
            <person name="Buerger M."/>
            <person name="Peterson D."/>
            <person name="Chory J."/>
        </authorList>
    </citation>
    <scope>NUCLEOTIDE SEQUENCE</scope>
    <source>
        <strain evidence="2">Tecolote</strain>
        <tissue evidence="2">Flower</tissue>
    </source>
</reference>
<evidence type="ECO:0000259" key="1">
    <source>
        <dbReference type="Pfam" id="PF21023"/>
    </source>
</evidence>
<reference evidence="2" key="2">
    <citation type="submission" date="2024-11" db="EMBL/GenBank/DDBJ databases">
        <authorList>
            <person name="Burger M."/>
            <person name="Chory J."/>
        </authorList>
    </citation>
    <scope>NUCLEOTIDE SEQUENCE</scope>
    <source>
        <strain evidence="2">Tecolote</strain>
        <tissue evidence="2">Flower</tissue>
    </source>
</reference>
<dbReference type="EMBL" id="JAVIJP010000025">
    <property type="protein sequence ID" value="KAL3637429.1"/>
    <property type="molecule type" value="Genomic_DNA"/>
</dbReference>
<dbReference type="InterPro" id="IPR048517">
    <property type="entry name" value="DENR_N"/>
</dbReference>
<dbReference type="AlphaFoldDB" id="A0ABD3D826"/>
<feature type="domain" description="DENR N-terminal" evidence="1">
    <location>
        <begin position="13"/>
        <end position="35"/>
    </location>
</feature>
<accession>A0ABD3D826</accession>
<evidence type="ECO:0000313" key="4">
    <source>
        <dbReference type="Proteomes" id="UP001632038"/>
    </source>
</evidence>
<dbReference type="Pfam" id="PF21023">
    <property type="entry name" value="DENR_N"/>
    <property type="match status" value="1"/>
</dbReference>
<proteinExistence type="predicted"/>
<comment type="caution">
    <text evidence="2">The sequence shown here is derived from an EMBL/GenBank/DDBJ whole genome shotgun (WGS) entry which is preliminary data.</text>
</comment>
<gene>
    <name evidence="3" type="ORF">CASFOL_014259</name>
    <name evidence="2" type="ORF">CASFOL_018597</name>
</gene>
<sequence length="46" mass="5120">MVADRHLCSSGGCEFGGSDFEKCKPWLIQNAPDIYLSFVTTLNLRV</sequence>
<dbReference type="EMBL" id="JAVIJP010000016">
    <property type="protein sequence ID" value="KAL3643444.1"/>
    <property type="molecule type" value="Genomic_DNA"/>
</dbReference>
<dbReference type="Proteomes" id="UP001632038">
    <property type="component" value="Unassembled WGS sequence"/>
</dbReference>
<protein>
    <recommendedName>
        <fullName evidence="1">DENR N-terminal domain-containing protein</fullName>
    </recommendedName>
</protein>
<name>A0ABD3D826_9LAMI</name>